<evidence type="ECO:0000313" key="1">
    <source>
        <dbReference type="EMBL" id="KAK5873267.1"/>
    </source>
</evidence>
<evidence type="ECO:0000313" key="2">
    <source>
        <dbReference type="Proteomes" id="UP001346869"/>
    </source>
</evidence>
<gene>
    <name evidence="1" type="ORF">PBY51_018324</name>
</gene>
<organism evidence="1 2">
    <name type="scientific">Eleginops maclovinus</name>
    <name type="common">Patagonian blennie</name>
    <name type="synonym">Eleginus maclovinus</name>
    <dbReference type="NCBI Taxonomy" id="56733"/>
    <lineage>
        <taxon>Eukaryota</taxon>
        <taxon>Metazoa</taxon>
        <taxon>Chordata</taxon>
        <taxon>Craniata</taxon>
        <taxon>Vertebrata</taxon>
        <taxon>Euteleostomi</taxon>
        <taxon>Actinopterygii</taxon>
        <taxon>Neopterygii</taxon>
        <taxon>Teleostei</taxon>
        <taxon>Neoteleostei</taxon>
        <taxon>Acanthomorphata</taxon>
        <taxon>Eupercaria</taxon>
        <taxon>Perciformes</taxon>
        <taxon>Notothenioidei</taxon>
        <taxon>Eleginopidae</taxon>
        <taxon>Eleginops</taxon>
    </lineage>
</organism>
<reference evidence="1 2" key="2">
    <citation type="journal article" date="2023" name="Mol. Biol. Evol.">
        <title>Genomics of Secondarily Temperate Adaptation in the Only Non-Antarctic Icefish.</title>
        <authorList>
            <person name="Rivera-Colon A.G."/>
            <person name="Rayamajhi N."/>
            <person name="Minhas B.F."/>
            <person name="Madrigal G."/>
            <person name="Bilyk K.T."/>
            <person name="Yoon V."/>
            <person name="Hune M."/>
            <person name="Gregory S."/>
            <person name="Cheng C.H.C."/>
            <person name="Catchen J.M."/>
        </authorList>
    </citation>
    <scope>NUCLEOTIDE SEQUENCE [LARGE SCALE GENOMIC DNA]</scope>
    <source>
        <strain evidence="1">JMC-PN-2008</strain>
    </source>
</reference>
<comment type="caution">
    <text evidence="1">The sequence shown here is derived from an EMBL/GenBank/DDBJ whole genome shotgun (WGS) entry which is preliminary data.</text>
</comment>
<proteinExistence type="predicted"/>
<dbReference type="EMBL" id="JAUZQC010000003">
    <property type="protein sequence ID" value="KAK5873267.1"/>
    <property type="molecule type" value="Genomic_DNA"/>
</dbReference>
<accession>A0AAN8AY09</accession>
<name>A0AAN8AY09_ELEMC</name>
<protein>
    <submittedName>
        <fullName evidence="1">Uncharacterized protein</fullName>
    </submittedName>
</protein>
<reference evidence="1 2" key="1">
    <citation type="journal article" date="2023" name="Genes (Basel)">
        <title>Chromosome-Level Genome Assembly and Circadian Gene Repertoire of the Patagonia Blennie Eleginops maclovinus-The Closest Ancestral Proxy of Antarctic Cryonotothenioids.</title>
        <authorList>
            <person name="Cheng C.C."/>
            <person name="Rivera-Colon A.G."/>
            <person name="Minhas B.F."/>
            <person name="Wilson L."/>
            <person name="Rayamajhi N."/>
            <person name="Vargas-Chacoff L."/>
            <person name="Catchen J.M."/>
        </authorList>
    </citation>
    <scope>NUCLEOTIDE SEQUENCE [LARGE SCALE GENOMIC DNA]</scope>
    <source>
        <strain evidence="1">JMC-PN-2008</strain>
    </source>
</reference>
<dbReference type="Proteomes" id="UP001346869">
    <property type="component" value="Unassembled WGS sequence"/>
</dbReference>
<keyword evidence="2" id="KW-1185">Reference proteome</keyword>
<dbReference type="AlphaFoldDB" id="A0AAN8AY09"/>
<sequence>MASRGSSSGLEKLTRQHAVKLSPPGGVSIEECSLAVGASVGYGRVKSASRMNSAVVIFLDSTEKANQLVESGIVVKGTLLPVLPLATPAKKVVISNVPPFLRNELLERELARHGQLVSPIKMIPLGCKSTHLKHVVSFRRQVLMYGAPFVKRLTLKITATFCHI</sequence>